<keyword evidence="1" id="KW-0812">Transmembrane</keyword>
<dbReference type="EMBL" id="KZ613966">
    <property type="protein sequence ID" value="PMD30534.1"/>
    <property type="molecule type" value="Genomic_DNA"/>
</dbReference>
<gene>
    <name evidence="2" type="ORF">L207DRAFT_443688</name>
</gene>
<dbReference type="OrthoDB" id="2426273at2759"/>
<keyword evidence="1" id="KW-0472">Membrane</keyword>
<reference evidence="2 3" key="1">
    <citation type="submission" date="2016-04" db="EMBL/GenBank/DDBJ databases">
        <title>A degradative enzymes factory behind the ericoid mycorrhizal symbiosis.</title>
        <authorList>
            <consortium name="DOE Joint Genome Institute"/>
            <person name="Martino E."/>
            <person name="Morin E."/>
            <person name="Grelet G."/>
            <person name="Kuo A."/>
            <person name="Kohler A."/>
            <person name="Daghino S."/>
            <person name="Barry K."/>
            <person name="Choi C."/>
            <person name="Cichocki N."/>
            <person name="Clum A."/>
            <person name="Copeland A."/>
            <person name="Hainaut M."/>
            <person name="Haridas S."/>
            <person name="Labutti K."/>
            <person name="Lindquist E."/>
            <person name="Lipzen A."/>
            <person name="Khouja H.-R."/>
            <person name="Murat C."/>
            <person name="Ohm R."/>
            <person name="Olson A."/>
            <person name="Spatafora J."/>
            <person name="Veneault-Fourrey C."/>
            <person name="Henrissat B."/>
            <person name="Grigoriev I."/>
            <person name="Martin F."/>
            <person name="Perotto S."/>
        </authorList>
    </citation>
    <scope>NUCLEOTIDE SEQUENCE [LARGE SCALE GENOMIC DNA]</scope>
    <source>
        <strain evidence="2 3">F</strain>
    </source>
</reference>
<protein>
    <submittedName>
        <fullName evidence="2">Uncharacterized protein</fullName>
    </submittedName>
</protein>
<organism evidence="2 3">
    <name type="scientific">Hyaloscypha variabilis (strain UAMH 11265 / GT02V1 / F)</name>
    <name type="common">Meliniomyces variabilis</name>
    <dbReference type="NCBI Taxonomy" id="1149755"/>
    <lineage>
        <taxon>Eukaryota</taxon>
        <taxon>Fungi</taxon>
        <taxon>Dikarya</taxon>
        <taxon>Ascomycota</taxon>
        <taxon>Pezizomycotina</taxon>
        <taxon>Leotiomycetes</taxon>
        <taxon>Helotiales</taxon>
        <taxon>Hyaloscyphaceae</taxon>
        <taxon>Hyaloscypha</taxon>
        <taxon>Hyaloscypha variabilis</taxon>
    </lineage>
</organism>
<dbReference type="AlphaFoldDB" id="A0A2J6QW97"/>
<keyword evidence="3" id="KW-1185">Reference proteome</keyword>
<keyword evidence="1" id="KW-1133">Transmembrane helix</keyword>
<dbReference type="Proteomes" id="UP000235786">
    <property type="component" value="Unassembled WGS sequence"/>
</dbReference>
<name>A0A2J6QW97_HYAVF</name>
<sequence length="217" mass="24992">MASSDAKAALIQKHEVGLNRPKEIADYELQRFGIRDVQRILDCLHTLERVPGSRDICGPPFNRYEKVPIWMSATLLAMETFGIVALFPFQVGAAVVLIFRGHFKPIWTELPRPTQVVKGISYVKAPIHLVNMSIQQGAALYVNRQGKFSIRKESYAVMSHVWAETMGWQRVDGWRPVELSLRKLGLPRSHFLRFFDRCQEEWLWVDVIAMPEVLEDM</sequence>
<proteinExistence type="predicted"/>
<feature type="transmembrane region" description="Helical" evidence="1">
    <location>
        <begin position="69"/>
        <end position="99"/>
    </location>
</feature>
<evidence type="ECO:0000256" key="1">
    <source>
        <dbReference type="SAM" id="Phobius"/>
    </source>
</evidence>
<accession>A0A2J6QW97</accession>
<evidence type="ECO:0000313" key="3">
    <source>
        <dbReference type="Proteomes" id="UP000235786"/>
    </source>
</evidence>
<evidence type="ECO:0000313" key="2">
    <source>
        <dbReference type="EMBL" id="PMD30534.1"/>
    </source>
</evidence>